<dbReference type="CDD" id="cd01834">
    <property type="entry name" value="SGNH_hydrolase_like_2"/>
    <property type="match status" value="1"/>
</dbReference>
<dbReference type="AlphaFoldDB" id="A0A146G7J1"/>
<dbReference type="PANTHER" id="PTHR30383:SF5">
    <property type="entry name" value="SGNH HYDROLASE-TYPE ESTERASE DOMAIN-CONTAINING PROTEIN"/>
    <property type="match status" value="1"/>
</dbReference>
<feature type="domain" description="SGNH hydrolase-type esterase" evidence="1">
    <location>
        <begin position="11"/>
        <end position="195"/>
    </location>
</feature>
<gene>
    <name evidence="2" type="ORF">TSACC_22092</name>
</gene>
<name>A0A146G7J1_TERSA</name>
<comment type="caution">
    <text evidence="2">The sequence shown here is derived from an EMBL/GenBank/DDBJ whole genome shotgun (WGS) entry which is preliminary data.</text>
</comment>
<dbReference type="STRING" id="690879.TSACC_22092"/>
<evidence type="ECO:0000313" key="2">
    <source>
        <dbReference type="EMBL" id="GAT33675.1"/>
    </source>
</evidence>
<dbReference type="SUPFAM" id="SSF52266">
    <property type="entry name" value="SGNH hydrolase"/>
    <property type="match status" value="1"/>
</dbReference>
<protein>
    <submittedName>
        <fullName evidence="2">LysophospholiPASe L1</fullName>
    </submittedName>
</protein>
<dbReference type="OrthoDB" id="9794725at2"/>
<dbReference type="GO" id="GO:0004622">
    <property type="term" value="F:phosphatidylcholine lysophospholipase activity"/>
    <property type="evidence" value="ECO:0007669"/>
    <property type="project" value="TreeGrafter"/>
</dbReference>
<organism evidence="2 3">
    <name type="scientific">Terrimicrobium sacchariphilum</name>
    <dbReference type="NCBI Taxonomy" id="690879"/>
    <lineage>
        <taxon>Bacteria</taxon>
        <taxon>Pseudomonadati</taxon>
        <taxon>Verrucomicrobiota</taxon>
        <taxon>Terrimicrobiia</taxon>
        <taxon>Terrimicrobiales</taxon>
        <taxon>Terrimicrobiaceae</taxon>
        <taxon>Terrimicrobium</taxon>
    </lineage>
</organism>
<proteinExistence type="predicted"/>
<evidence type="ECO:0000259" key="1">
    <source>
        <dbReference type="Pfam" id="PF13472"/>
    </source>
</evidence>
<dbReference type="Gene3D" id="3.40.50.1110">
    <property type="entry name" value="SGNH hydrolase"/>
    <property type="match status" value="1"/>
</dbReference>
<dbReference type="Pfam" id="PF13472">
    <property type="entry name" value="Lipase_GDSL_2"/>
    <property type="match status" value="1"/>
</dbReference>
<dbReference type="PANTHER" id="PTHR30383">
    <property type="entry name" value="THIOESTERASE 1/PROTEASE 1/LYSOPHOSPHOLIPASE L1"/>
    <property type="match status" value="1"/>
</dbReference>
<dbReference type="RefSeq" id="WP_075079378.1">
    <property type="nucleotide sequence ID" value="NZ_BDCO01000002.1"/>
</dbReference>
<dbReference type="InterPro" id="IPR051532">
    <property type="entry name" value="Ester_Hydrolysis_Enzymes"/>
</dbReference>
<keyword evidence="3" id="KW-1185">Reference proteome</keyword>
<dbReference type="Proteomes" id="UP000076023">
    <property type="component" value="Unassembled WGS sequence"/>
</dbReference>
<evidence type="ECO:0000313" key="3">
    <source>
        <dbReference type="Proteomes" id="UP000076023"/>
    </source>
</evidence>
<reference evidence="3" key="1">
    <citation type="journal article" date="2017" name="Genome Announc.">
        <title>Draft Genome Sequence of Terrimicrobium sacchariphilum NM-5T, a Facultative Anaerobic Soil Bacterium of the Class Spartobacteria.</title>
        <authorList>
            <person name="Qiu Y.L."/>
            <person name="Tourlousse D.M."/>
            <person name="Matsuura N."/>
            <person name="Ohashi A."/>
            <person name="Sekiguchi Y."/>
        </authorList>
    </citation>
    <scope>NUCLEOTIDE SEQUENCE [LARGE SCALE GENOMIC DNA]</scope>
    <source>
        <strain evidence="3">NM-5</strain>
    </source>
</reference>
<dbReference type="InterPro" id="IPR013830">
    <property type="entry name" value="SGNH_hydro"/>
</dbReference>
<accession>A0A146G7J1</accession>
<sequence>MILSKNSHVLFYGDSITDCGRNRDDINSLGGGYAFLIAGRLQSAYPGWNLKFTNKGIGGNRVFDLEERLEKDVLALKPDVVSILIGINDTWRRYDSNVVSQIDEFQASYDRILTRITTELTSRVILLEPFLLPVPEDRKKWREDLDPRITAVRELAWKYKVPYVALDGIFATAATMAPADYWLPDGVHPSLAGHGLISSAWIRAIKN</sequence>
<dbReference type="InterPro" id="IPR036514">
    <property type="entry name" value="SGNH_hydro_sf"/>
</dbReference>
<dbReference type="EMBL" id="BDCO01000002">
    <property type="protein sequence ID" value="GAT33675.1"/>
    <property type="molecule type" value="Genomic_DNA"/>
</dbReference>
<dbReference type="InParanoid" id="A0A146G7J1"/>